<organism evidence="2 3">
    <name type="scientific">Cronartium quercuum f. sp. fusiforme G11</name>
    <dbReference type="NCBI Taxonomy" id="708437"/>
    <lineage>
        <taxon>Eukaryota</taxon>
        <taxon>Fungi</taxon>
        <taxon>Dikarya</taxon>
        <taxon>Basidiomycota</taxon>
        <taxon>Pucciniomycotina</taxon>
        <taxon>Pucciniomycetes</taxon>
        <taxon>Pucciniales</taxon>
        <taxon>Coleosporiaceae</taxon>
        <taxon>Cronartium</taxon>
    </lineage>
</organism>
<feature type="region of interest" description="Disordered" evidence="1">
    <location>
        <begin position="1"/>
        <end position="33"/>
    </location>
</feature>
<dbReference type="Proteomes" id="UP000886653">
    <property type="component" value="Unassembled WGS sequence"/>
</dbReference>
<feature type="compositionally biased region" description="Basic residues" evidence="1">
    <location>
        <begin position="63"/>
        <end position="72"/>
    </location>
</feature>
<evidence type="ECO:0000256" key="1">
    <source>
        <dbReference type="SAM" id="MobiDB-lite"/>
    </source>
</evidence>
<proteinExistence type="predicted"/>
<name>A0A9P6NIG0_9BASI</name>
<comment type="caution">
    <text evidence="2">The sequence shown here is derived from an EMBL/GenBank/DDBJ whole genome shotgun (WGS) entry which is preliminary data.</text>
</comment>
<feature type="region of interest" description="Disordered" evidence="1">
    <location>
        <begin position="48"/>
        <end position="120"/>
    </location>
</feature>
<sequence>MSSIPFSFRPPNTGTSSSFSELEVEDQYRLTPPEEPIFDPHFLNFFGLVAPPPPPPPTAHSDSHHHQHHHHHQQPEVSWTGDPFRPVFNESLSSSWNPDVKGGKAMGDGQKAREEWTWER</sequence>
<gene>
    <name evidence="2" type="ORF">CROQUDRAFT_458980</name>
</gene>
<dbReference type="EMBL" id="MU167246">
    <property type="protein sequence ID" value="KAG0147566.1"/>
    <property type="molecule type" value="Genomic_DNA"/>
</dbReference>
<feature type="compositionally biased region" description="Basic and acidic residues" evidence="1">
    <location>
        <begin position="110"/>
        <end position="120"/>
    </location>
</feature>
<protein>
    <submittedName>
        <fullName evidence="2">Uncharacterized protein</fullName>
    </submittedName>
</protein>
<feature type="compositionally biased region" description="Polar residues" evidence="1">
    <location>
        <begin position="1"/>
        <end position="20"/>
    </location>
</feature>
<dbReference type="AlphaFoldDB" id="A0A9P6NIG0"/>
<evidence type="ECO:0000313" key="3">
    <source>
        <dbReference type="Proteomes" id="UP000886653"/>
    </source>
</evidence>
<reference evidence="2" key="1">
    <citation type="submission" date="2013-11" db="EMBL/GenBank/DDBJ databases">
        <title>Genome sequence of the fusiform rust pathogen reveals effectors for host alternation and coevolution with pine.</title>
        <authorList>
            <consortium name="DOE Joint Genome Institute"/>
            <person name="Smith K."/>
            <person name="Pendleton A."/>
            <person name="Kubisiak T."/>
            <person name="Anderson C."/>
            <person name="Salamov A."/>
            <person name="Aerts A."/>
            <person name="Riley R."/>
            <person name="Clum A."/>
            <person name="Lindquist E."/>
            <person name="Ence D."/>
            <person name="Campbell M."/>
            <person name="Kronenberg Z."/>
            <person name="Feau N."/>
            <person name="Dhillon B."/>
            <person name="Hamelin R."/>
            <person name="Burleigh J."/>
            <person name="Smith J."/>
            <person name="Yandell M."/>
            <person name="Nelson C."/>
            <person name="Grigoriev I."/>
            <person name="Davis J."/>
        </authorList>
    </citation>
    <scope>NUCLEOTIDE SEQUENCE</scope>
    <source>
        <strain evidence="2">G11</strain>
    </source>
</reference>
<evidence type="ECO:0000313" key="2">
    <source>
        <dbReference type="EMBL" id="KAG0147566.1"/>
    </source>
</evidence>
<accession>A0A9P6NIG0</accession>
<keyword evidence="3" id="KW-1185">Reference proteome</keyword>